<gene>
    <name evidence="5" type="ORF">Mucpa_6737</name>
</gene>
<dbReference type="AlphaFoldDB" id="H1YEM6"/>
<dbReference type="eggNOG" id="COG4783">
    <property type="taxonomic scope" value="Bacteria"/>
</dbReference>
<proteinExistence type="inferred from homology"/>
<dbReference type="Gene3D" id="2.60.40.1120">
    <property type="entry name" value="Carboxypeptidase-like, regulatory domain"/>
    <property type="match status" value="1"/>
</dbReference>
<dbReference type="NCBIfam" id="TIGR04057">
    <property type="entry name" value="SusC_RagA_signa"/>
    <property type="match status" value="1"/>
</dbReference>
<dbReference type="PANTHER" id="PTHR45737:SF6">
    <property type="entry name" value="VON WILLEBRAND FACTOR A DOMAIN-CONTAINING PROTEIN 5A"/>
    <property type="match status" value="1"/>
</dbReference>
<dbReference type="EMBL" id="CM001403">
    <property type="protein sequence ID" value="EHQ30786.1"/>
    <property type="molecule type" value="Genomic_DNA"/>
</dbReference>
<keyword evidence="1" id="KW-0802">TPR repeat</keyword>
<accession>H1YEM6</accession>
<feature type="signal peptide" evidence="3">
    <location>
        <begin position="1"/>
        <end position="22"/>
    </location>
</feature>
<dbReference type="OrthoDB" id="266279at2"/>
<dbReference type="PROSITE" id="PS50005">
    <property type="entry name" value="TPR"/>
    <property type="match status" value="1"/>
</dbReference>
<evidence type="ECO:0000256" key="2">
    <source>
        <dbReference type="PROSITE-ProRule" id="PRU01360"/>
    </source>
</evidence>
<evidence type="ECO:0000313" key="6">
    <source>
        <dbReference type="Proteomes" id="UP000002774"/>
    </source>
</evidence>
<dbReference type="InterPro" id="IPR008969">
    <property type="entry name" value="CarboxyPept-like_regulatory"/>
</dbReference>
<feature type="domain" description="VIT" evidence="4">
    <location>
        <begin position="23"/>
        <end position="151"/>
    </location>
</feature>
<organism evidence="5 6">
    <name type="scientific">Mucilaginibacter paludis DSM 18603</name>
    <dbReference type="NCBI Taxonomy" id="714943"/>
    <lineage>
        <taxon>Bacteria</taxon>
        <taxon>Pseudomonadati</taxon>
        <taxon>Bacteroidota</taxon>
        <taxon>Sphingobacteriia</taxon>
        <taxon>Sphingobacteriales</taxon>
        <taxon>Sphingobacteriaceae</taxon>
        <taxon>Mucilaginibacter</taxon>
    </lineage>
</organism>
<evidence type="ECO:0000259" key="4">
    <source>
        <dbReference type="PROSITE" id="PS51468"/>
    </source>
</evidence>
<dbReference type="RefSeq" id="WP_008512768.1">
    <property type="nucleotide sequence ID" value="NZ_CM001403.1"/>
</dbReference>
<dbReference type="InterPro" id="IPR023997">
    <property type="entry name" value="TonB-dep_OMP_SusC/RagA_CS"/>
</dbReference>
<dbReference type="PROSITE" id="PS51468">
    <property type="entry name" value="VIT"/>
    <property type="match status" value="1"/>
</dbReference>
<comment type="similarity">
    <text evidence="2">Belongs to the TonB-dependent receptor family.</text>
</comment>
<sequence>MKSLKYFFALLFVVLQTLTARAQTPQLTVDGKSNNGVKLQQLKIDVAIYGNISRTTWQMTFANSTSRVLEGTLTFPLKDGISVSRYALDINGKIREAVPVDRGKGAVVFESIERRRVDPGLLEKVEGNTFRTRIYPINPNSTRTVTIGYEEEIPLADNGNLKFNLPLNVKDTVKNFSLQVAVVQSAAAPITDNANSDELQFDKHQNTYSASIDKNDYVPNHSLSFSIPKPLDASEVVIQAQGNKYYYFINTRLQAKTISRPVSQHIGLLWDASLSGANRDIKKEFTLLDAYFKRVNNAEITLVTFGNTVLSTKAYTIDGGNWAQLKTDLEHVTYDGATNFGNVNLSKYAVDEFLLMSDGHQTFGEKNIKLGNRPVYCVNSATVADYSNLKLIALKSGGELIDLNKDDDKAALNKLTTQSLHFLGVKATDAVEENYPSLPVAVSGAFSVAGITRNPNQTITLQYGYGDKVAYEKTITLDLAKNGVEDINVARLWAQKKISELDINYEANRQEIESLGKRFCMVTRNTSLIVLETVYDYIQYEIEPPAELQAQYDMIMKQRGTDNTGTRRENVTTAVNMQSELSQWWAADTQAKAIKVTDEPSHPSSHVAESRQASGGQLQITGTVIAGNDKRPMPGATVRVSGQNTSTVTNASGEFTVNGRVGSIITVTAIGYQSKQIVVRNYALGRITLPIAANSLNEVMVVGYATQKRVSSSATVQALPDMEFKGMVAGVAISNTPTPGATDKIVIRGNASVTSPQPLYVVDGVAMGYIGGIKPTDITSVGILKDASATAVYGGRAANGVIMITTKKGKAQSPSADTVATDKNGGINITYNPAGADYLKLIQKVAKTDQYQKYLDLRQTFSSNPIYYFDVADYFIKTGHKEVGLRILSNLAELDLGSYELYKMLGYKLKQLGDFEGEVFAFKKVTELRPMDPQSYRDYGLALEEAGEHQKALDVLYDAMTRSYTAEADRLYNGIQEVFLPEINRIIALNKGKLNLSSIPKAIIKPVPVDVRIVMDWNMNNTDIDLWVTDPNNEKCYYSHNRTEIGGRISHDMTQGFGPEQFLLKKAIKGTYKIEINYYGDRQATIAGPTTIMAELFTHYGTPQEKKEIIVLQMKKGTNGAVYIGDLDFK</sequence>
<dbReference type="GO" id="GO:0009279">
    <property type="term" value="C:cell outer membrane"/>
    <property type="evidence" value="ECO:0007669"/>
    <property type="project" value="UniProtKB-SubCell"/>
</dbReference>
<keyword evidence="2" id="KW-1134">Transmembrane beta strand</keyword>
<dbReference type="eggNOG" id="COG4676">
    <property type="taxonomic scope" value="Bacteria"/>
</dbReference>
<dbReference type="InterPro" id="IPR019734">
    <property type="entry name" value="TPR_rpt"/>
</dbReference>
<dbReference type="SUPFAM" id="SSF56935">
    <property type="entry name" value="Porins"/>
    <property type="match status" value="1"/>
</dbReference>
<feature type="repeat" description="TPR" evidence="1">
    <location>
        <begin position="899"/>
        <end position="932"/>
    </location>
</feature>
<keyword evidence="3" id="KW-0732">Signal</keyword>
<evidence type="ECO:0000256" key="3">
    <source>
        <dbReference type="SAM" id="SignalP"/>
    </source>
</evidence>
<dbReference type="InterPro" id="IPR039426">
    <property type="entry name" value="TonB-dep_rcpt-like"/>
</dbReference>
<dbReference type="Proteomes" id="UP000002774">
    <property type="component" value="Chromosome"/>
</dbReference>
<dbReference type="PANTHER" id="PTHR45737">
    <property type="entry name" value="VON WILLEBRAND FACTOR A DOMAIN-CONTAINING PROTEIN 5A"/>
    <property type="match status" value="1"/>
</dbReference>
<dbReference type="HOGENOM" id="CLU_305415_0_0_10"/>
<dbReference type="InterPro" id="IPR037066">
    <property type="entry name" value="Plug_dom_sf"/>
</dbReference>
<protein>
    <recommendedName>
        <fullName evidence="4">VIT domain-containing protein</fullName>
    </recommendedName>
</protein>
<dbReference type="InterPro" id="IPR013694">
    <property type="entry name" value="VIT"/>
</dbReference>
<dbReference type="Pfam" id="PF08487">
    <property type="entry name" value="VIT"/>
    <property type="match status" value="1"/>
</dbReference>
<keyword evidence="6" id="KW-1185">Reference proteome</keyword>
<dbReference type="SUPFAM" id="SSF49464">
    <property type="entry name" value="Carboxypeptidase regulatory domain-like"/>
    <property type="match status" value="1"/>
</dbReference>
<keyword evidence="2" id="KW-0472">Membrane</keyword>
<keyword evidence="2" id="KW-0813">Transport</keyword>
<dbReference type="Gene3D" id="1.25.40.10">
    <property type="entry name" value="Tetratricopeptide repeat domain"/>
    <property type="match status" value="1"/>
</dbReference>
<dbReference type="Gene3D" id="2.170.130.10">
    <property type="entry name" value="TonB-dependent receptor, plug domain"/>
    <property type="match status" value="1"/>
</dbReference>
<dbReference type="STRING" id="714943.Mucpa_6737"/>
<dbReference type="PROSITE" id="PS52016">
    <property type="entry name" value="TONB_DEPENDENT_REC_3"/>
    <property type="match status" value="1"/>
</dbReference>
<dbReference type="InterPro" id="IPR011990">
    <property type="entry name" value="TPR-like_helical_dom_sf"/>
</dbReference>
<keyword evidence="2" id="KW-0998">Cell outer membrane</keyword>
<name>H1YEM6_9SPHI</name>
<comment type="subcellular location">
    <subcellularLocation>
        <location evidence="2">Cell outer membrane</location>
        <topology evidence="2">Multi-pass membrane protein</topology>
    </subcellularLocation>
</comment>
<dbReference type="SUPFAM" id="SSF48452">
    <property type="entry name" value="TPR-like"/>
    <property type="match status" value="1"/>
</dbReference>
<dbReference type="Pfam" id="PF09906">
    <property type="entry name" value="DUF2135"/>
    <property type="match status" value="1"/>
</dbReference>
<dbReference type="eggNOG" id="COG1629">
    <property type="taxonomic scope" value="Bacteria"/>
</dbReference>
<feature type="chain" id="PRO_5003558509" description="VIT domain-containing protein" evidence="3">
    <location>
        <begin position="23"/>
        <end position="1130"/>
    </location>
</feature>
<dbReference type="Pfam" id="PF13715">
    <property type="entry name" value="CarbopepD_reg_2"/>
    <property type="match status" value="1"/>
</dbReference>
<reference evidence="5" key="1">
    <citation type="submission" date="2011-09" db="EMBL/GenBank/DDBJ databases">
        <title>The permanent draft genome of Mucilaginibacter paludis DSM 18603.</title>
        <authorList>
            <consortium name="US DOE Joint Genome Institute (JGI-PGF)"/>
            <person name="Lucas S."/>
            <person name="Han J."/>
            <person name="Lapidus A."/>
            <person name="Bruce D."/>
            <person name="Goodwin L."/>
            <person name="Pitluck S."/>
            <person name="Peters L."/>
            <person name="Kyrpides N."/>
            <person name="Mavromatis K."/>
            <person name="Ivanova N."/>
            <person name="Mikhailova N."/>
            <person name="Held B."/>
            <person name="Detter J.C."/>
            <person name="Tapia R."/>
            <person name="Han C."/>
            <person name="Land M."/>
            <person name="Hauser L."/>
            <person name="Markowitz V."/>
            <person name="Cheng J.-F."/>
            <person name="Hugenholtz P."/>
            <person name="Woyke T."/>
            <person name="Wu D."/>
            <person name="Tindall B."/>
            <person name="Brambilla E."/>
            <person name="Klenk H.-P."/>
            <person name="Eisen J.A."/>
        </authorList>
    </citation>
    <scope>NUCLEOTIDE SEQUENCE [LARGE SCALE GENOMIC DNA]</scope>
    <source>
        <strain evidence="5">DSM 18603</strain>
    </source>
</reference>
<evidence type="ECO:0000313" key="5">
    <source>
        <dbReference type="EMBL" id="EHQ30786.1"/>
    </source>
</evidence>
<keyword evidence="2" id="KW-0812">Transmembrane</keyword>
<dbReference type="InterPro" id="IPR019220">
    <property type="entry name" value="DUF2135"/>
</dbReference>
<evidence type="ECO:0000256" key="1">
    <source>
        <dbReference type="PROSITE-ProRule" id="PRU00339"/>
    </source>
</evidence>